<dbReference type="SUPFAM" id="SSF90257">
    <property type="entry name" value="Myosin rod fragments"/>
    <property type="match status" value="1"/>
</dbReference>
<dbReference type="EMBL" id="CAAALY010091716">
    <property type="protein sequence ID" value="VEL28015.1"/>
    <property type="molecule type" value="Genomic_DNA"/>
</dbReference>
<name>A0A448X4Q3_9PLAT</name>
<dbReference type="Proteomes" id="UP000784294">
    <property type="component" value="Unassembled WGS sequence"/>
</dbReference>
<evidence type="ECO:0000256" key="1">
    <source>
        <dbReference type="SAM" id="Coils"/>
    </source>
</evidence>
<reference evidence="2" key="1">
    <citation type="submission" date="2018-11" db="EMBL/GenBank/DDBJ databases">
        <authorList>
            <consortium name="Pathogen Informatics"/>
        </authorList>
    </citation>
    <scope>NUCLEOTIDE SEQUENCE</scope>
</reference>
<protein>
    <submittedName>
        <fullName evidence="2">Uncharacterized protein</fullName>
    </submittedName>
</protein>
<proteinExistence type="predicted"/>
<keyword evidence="3" id="KW-1185">Reference proteome</keyword>
<evidence type="ECO:0000313" key="2">
    <source>
        <dbReference type="EMBL" id="VEL28015.1"/>
    </source>
</evidence>
<organism evidence="2 3">
    <name type="scientific">Protopolystoma xenopodis</name>
    <dbReference type="NCBI Taxonomy" id="117903"/>
    <lineage>
        <taxon>Eukaryota</taxon>
        <taxon>Metazoa</taxon>
        <taxon>Spiralia</taxon>
        <taxon>Lophotrochozoa</taxon>
        <taxon>Platyhelminthes</taxon>
        <taxon>Monogenea</taxon>
        <taxon>Polyopisthocotylea</taxon>
        <taxon>Polystomatidea</taxon>
        <taxon>Polystomatidae</taxon>
        <taxon>Protopolystoma</taxon>
    </lineage>
</organism>
<evidence type="ECO:0000313" key="3">
    <source>
        <dbReference type="Proteomes" id="UP000784294"/>
    </source>
</evidence>
<dbReference type="AlphaFoldDB" id="A0A448X4Q3"/>
<comment type="caution">
    <text evidence="2">The sequence shown here is derived from an EMBL/GenBank/DDBJ whole genome shotgun (WGS) entry which is preliminary data.</text>
</comment>
<sequence length="85" mass="9813">MNIYICVTVSNQQYIFSLITAEEQRVTAASAESEAALRRQFAKSETQRAEYETELAELTKQRDNLLSQLSDKDLKLKELQQKDIE</sequence>
<keyword evidence="1" id="KW-0175">Coiled coil</keyword>
<gene>
    <name evidence="2" type="ORF">PXEA_LOCUS21455</name>
</gene>
<feature type="coiled-coil region" evidence="1">
    <location>
        <begin position="34"/>
        <end position="82"/>
    </location>
</feature>
<accession>A0A448X4Q3</accession>